<dbReference type="Gene3D" id="3.30.450.40">
    <property type="match status" value="1"/>
</dbReference>
<dbReference type="EMBL" id="JAMGZK010000037">
    <property type="protein sequence ID" value="MCU6663341.1"/>
    <property type="molecule type" value="Genomic_DNA"/>
</dbReference>
<evidence type="ECO:0000256" key="2">
    <source>
        <dbReference type="ARBA" id="ARBA00023125"/>
    </source>
</evidence>
<dbReference type="SMART" id="SM00421">
    <property type="entry name" value="HTH_LUXR"/>
    <property type="match status" value="1"/>
</dbReference>
<evidence type="ECO:0000256" key="1">
    <source>
        <dbReference type="ARBA" id="ARBA00023015"/>
    </source>
</evidence>
<name>A0A9J6Q4T8_9ENTR</name>
<dbReference type="GO" id="GO:0006355">
    <property type="term" value="P:regulation of DNA-templated transcription"/>
    <property type="evidence" value="ECO:0007669"/>
    <property type="project" value="InterPro"/>
</dbReference>
<dbReference type="Pfam" id="PF00196">
    <property type="entry name" value="GerE"/>
    <property type="match status" value="1"/>
</dbReference>
<evidence type="ECO:0000259" key="4">
    <source>
        <dbReference type="PROSITE" id="PS50043"/>
    </source>
</evidence>
<dbReference type="InterPro" id="IPR029016">
    <property type="entry name" value="GAF-like_dom_sf"/>
</dbReference>
<keyword evidence="6" id="KW-1185">Reference proteome</keyword>
<dbReference type="CDD" id="cd06170">
    <property type="entry name" value="LuxR_C_like"/>
    <property type="match status" value="1"/>
</dbReference>
<gene>
    <name evidence="5" type="ORF">M8014_03150</name>
</gene>
<dbReference type="Gene3D" id="1.10.10.10">
    <property type="entry name" value="Winged helix-like DNA-binding domain superfamily/Winged helix DNA-binding domain"/>
    <property type="match status" value="1"/>
</dbReference>
<protein>
    <submittedName>
        <fullName evidence="5">LuxR C-terminal-related transcriptional regulator</fullName>
    </submittedName>
</protein>
<dbReference type="InterPro" id="IPR036388">
    <property type="entry name" value="WH-like_DNA-bd_sf"/>
</dbReference>
<reference evidence="5" key="1">
    <citation type="submission" date="2022-05" db="EMBL/GenBank/DDBJ databases">
        <title>Description of a novel species of Leclercia; Leclercia tamurae and the Proposal for a Novel Genus Silvania gen. nov. Containing Two Novel Species Silvania hatchlandensis sp. nov. and Silvania confinis sp. nov. Isolated from the Rhizosphere of Oak.</title>
        <authorList>
            <person name="Maddock D.W."/>
            <person name="Brady C.L."/>
            <person name="Denman S."/>
            <person name="Arnold D."/>
        </authorList>
    </citation>
    <scope>NUCLEOTIDE SEQUENCE</scope>
    <source>
        <strain evidence="5">H19S6</strain>
    </source>
</reference>
<keyword evidence="3" id="KW-0804">Transcription</keyword>
<dbReference type="GO" id="GO:0003677">
    <property type="term" value="F:DNA binding"/>
    <property type="evidence" value="ECO:0007669"/>
    <property type="project" value="UniProtKB-KW"/>
</dbReference>
<dbReference type="InterPro" id="IPR016032">
    <property type="entry name" value="Sig_transdc_resp-reg_C-effctor"/>
</dbReference>
<dbReference type="PRINTS" id="PR00038">
    <property type="entry name" value="HTHLUXR"/>
</dbReference>
<evidence type="ECO:0000313" key="6">
    <source>
        <dbReference type="Proteomes" id="UP001063816"/>
    </source>
</evidence>
<dbReference type="Proteomes" id="UP001063816">
    <property type="component" value="Unassembled WGS sequence"/>
</dbReference>
<dbReference type="SUPFAM" id="SSF46894">
    <property type="entry name" value="C-terminal effector domain of the bipartite response regulators"/>
    <property type="match status" value="1"/>
</dbReference>
<dbReference type="PANTHER" id="PTHR44688">
    <property type="entry name" value="DNA-BINDING TRANSCRIPTIONAL ACTIVATOR DEVR_DOSR"/>
    <property type="match status" value="1"/>
</dbReference>
<keyword evidence="1" id="KW-0805">Transcription regulation</keyword>
<organism evidence="5 6">
    <name type="scientific">Silvania hatchlandensis</name>
    <dbReference type="NCBI Taxonomy" id="2926469"/>
    <lineage>
        <taxon>Bacteria</taxon>
        <taxon>Pseudomonadati</taxon>
        <taxon>Pseudomonadota</taxon>
        <taxon>Gammaproteobacteria</taxon>
        <taxon>Enterobacterales</taxon>
        <taxon>Enterobacteriaceae</taxon>
        <taxon>Silvania</taxon>
    </lineage>
</organism>
<evidence type="ECO:0000256" key="3">
    <source>
        <dbReference type="ARBA" id="ARBA00023163"/>
    </source>
</evidence>
<dbReference type="AlphaFoldDB" id="A0A9J6Q4T8"/>
<evidence type="ECO:0000313" key="5">
    <source>
        <dbReference type="EMBL" id="MCU6663341.1"/>
    </source>
</evidence>
<dbReference type="InterPro" id="IPR000792">
    <property type="entry name" value="Tscrpt_reg_LuxR_C"/>
</dbReference>
<accession>A0A9J6Q4T8</accession>
<keyword evidence="2" id="KW-0238">DNA-binding</keyword>
<dbReference type="PANTHER" id="PTHR44688:SF16">
    <property type="entry name" value="DNA-BINDING TRANSCRIPTIONAL ACTIVATOR DEVR_DOSR"/>
    <property type="match status" value="1"/>
</dbReference>
<dbReference type="SUPFAM" id="SSF55781">
    <property type="entry name" value="GAF domain-like"/>
    <property type="match status" value="1"/>
</dbReference>
<sequence length="235" mass="26748">MYSTDDLNNHELNLFSHILWQLGSGQDSHALRRETLENVCSLLQADFAASYIWSPATGTSHKGVSWNIDDKAMQEHASTWQYVDPITPLLRAKQRPTLVDDVMPASALKQTAFYHDFLKPCGMHHGINVYFLRDGEDVGDLRIWRAKGAPAFGSRELRLLQLLEPWFTRALPKQTRSPLTAREQEVVNLVCKGLGDKEVARLLNISFTTVRTHLKHALRKLHCANRTELASRLKH</sequence>
<feature type="domain" description="HTH luxR-type" evidence="4">
    <location>
        <begin position="172"/>
        <end position="235"/>
    </location>
</feature>
<comment type="caution">
    <text evidence="5">The sequence shown here is derived from an EMBL/GenBank/DDBJ whole genome shotgun (WGS) entry which is preliminary data.</text>
</comment>
<dbReference type="RefSeq" id="WP_271281088.1">
    <property type="nucleotide sequence ID" value="NZ_JAMGZK010000037.1"/>
</dbReference>
<proteinExistence type="predicted"/>
<dbReference type="PROSITE" id="PS50043">
    <property type="entry name" value="HTH_LUXR_2"/>
    <property type="match status" value="1"/>
</dbReference>